<comment type="function">
    <text evidence="1">Multidrug efflux pump.</text>
</comment>
<evidence type="ECO:0000256" key="2">
    <source>
        <dbReference type="ARBA" id="ARBA00004651"/>
    </source>
</evidence>
<evidence type="ECO:0000313" key="15">
    <source>
        <dbReference type="Proteomes" id="UP000886858"/>
    </source>
</evidence>
<evidence type="ECO:0000256" key="9">
    <source>
        <dbReference type="ARBA" id="ARBA00022989"/>
    </source>
</evidence>
<comment type="caution">
    <text evidence="14">The sequence shown here is derived from an EMBL/GenBank/DDBJ whole genome shotgun (WGS) entry which is preliminary data.</text>
</comment>
<reference evidence="14" key="1">
    <citation type="journal article" date="2021" name="PeerJ">
        <title>Extensive microbial diversity within the chicken gut microbiome revealed by metagenomics and culture.</title>
        <authorList>
            <person name="Gilroy R."/>
            <person name="Ravi A."/>
            <person name="Getino M."/>
            <person name="Pursley I."/>
            <person name="Horton D.L."/>
            <person name="Alikhan N.F."/>
            <person name="Baker D."/>
            <person name="Gharbi K."/>
            <person name="Hall N."/>
            <person name="Watson M."/>
            <person name="Adriaenssens E.M."/>
            <person name="Foster-Nyarko E."/>
            <person name="Jarju S."/>
            <person name="Secka A."/>
            <person name="Antonio M."/>
            <person name="Oren A."/>
            <person name="Chaudhuri R.R."/>
            <person name="La Ragione R."/>
            <person name="Hildebrand F."/>
            <person name="Pallen M.J."/>
        </authorList>
    </citation>
    <scope>NUCLEOTIDE SEQUENCE</scope>
    <source>
        <strain evidence="14">CHK179-7159</strain>
    </source>
</reference>
<keyword evidence="10" id="KW-0406">Ion transport</keyword>
<feature type="transmembrane region" description="Helical" evidence="13">
    <location>
        <begin position="264"/>
        <end position="288"/>
    </location>
</feature>
<feature type="transmembrane region" description="Helical" evidence="13">
    <location>
        <begin position="143"/>
        <end position="163"/>
    </location>
</feature>
<evidence type="ECO:0000256" key="7">
    <source>
        <dbReference type="ARBA" id="ARBA00022475"/>
    </source>
</evidence>
<reference evidence="14" key="2">
    <citation type="submission" date="2021-04" db="EMBL/GenBank/DDBJ databases">
        <authorList>
            <person name="Gilroy R."/>
        </authorList>
    </citation>
    <scope>NUCLEOTIDE SEQUENCE</scope>
    <source>
        <strain evidence="14">CHK179-7159</strain>
    </source>
</reference>
<comment type="subcellular location">
    <subcellularLocation>
        <location evidence="2">Cell membrane</location>
        <topology evidence="2">Multi-pass membrane protein</topology>
    </subcellularLocation>
</comment>
<evidence type="ECO:0000256" key="10">
    <source>
        <dbReference type="ARBA" id="ARBA00023065"/>
    </source>
</evidence>
<evidence type="ECO:0000256" key="13">
    <source>
        <dbReference type="SAM" id="Phobius"/>
    </source>
</evidence>
<feature type="transmembrane region" description="Helical" evidence="13">
    <location>
        <begin position="98"/>
        <end position="123"/>
    </location>
</feature>
<dbReference type="GO" id="GO:0015297">
    <property type="term" value="F:antiporter activity"/>
    <property type="evidence" value="ECO:0007669"/>
    <property type="project" value="UniProtKB-KW"/>
</dbReference>
<comment type="similarity">
    <text evidence="3">Belongs to the multi antimicrobial extrusion (MATE) (TC 2.A.66.1) family.</text>
</comment>
<evidence type="ECO:0000313" key="14">
    <source>
        <dbReference type="EMBL" id="HJA93813.1"/>
    </source>
</evidence>
<accession>A0A9D2I944</accession>
<keyword evidence="11 13" id="KW-0472">Membrane</keyword>
<keyword evidence="8 13" id="KW-0812">Transmembrane</keyword>
<gene>
    <name evidence="14" type="ORF">H9717_11985</name>
</gene>
<dbReference type="PANTHER" id="PTHR43298:SF2">
    <property type="entry name" value="FMN_FAD EXPORTER YEEO-RELATED"/>
    <property type="match status" value="1"/>
</dbReference>
<protein>
    <recommendedName>
        <fullName evidence="4">Probable multidrug resistance protein NorM</fullName>
    </recommendedName>
    <alternativeName>
        <fullName evidence="12">Multidrug-efflux transporter</fullName>
    </alternativeName>
</protein>
<dbReference type="Proteomes" id="UP000886858">
    <property type="component" value="Unassembled WGS sequence"/>
</dbReference>
<dbReference type="Pfam" id="PF01554">
    <property type="entry name" value="MatE"/>
    <property type="match status" value="2"/>
</dbReference>
<name>A0A9D2I944_9FIRM</name>
<feature type="transmembrane region" description="Helical" evidence="13">
    <location>
        <begin position="68"/>
        <end position="86"/>
    </location>
</feature>
<keyword evidence="6" id="KW-0050">Antiport</keyword>
<dbReference type="InterPro" id="IPR002528">
    <property type="entry name" value="MATE_fam"/>
</dbReference>
<dbReference type="GO" id="GO:0042910">
    <property type="term" value="F:xenobiotic transmembrane transporter activity"/>
    <property type="evidence" value="ECO:0007669"/>
    <property type="project" value="InterPro"/>
</dbReference>
<dbReference type="CDD" id="cd13137">
    <property type="entry name" value="MATE_NorM_like"/>
    <property type="match status" value="1"/>
</dbReference>
<keyword evidence="9 13" id="KW-1133">Transmembrane helix</keyword>
<dbReference type="EMBL" id="DWYY01000129">
    <property type="protein sequence ID" value="HJA93813.1"/>
    <property type="molecule type" value="Genomic_DNA"/>
</dbReference>
<evidence type="ECO:0000256" key="3">
    <source>
        <dbReference type="ARBA" id="ARBA00010199"/>
    </source>
</evidence>
<dbReference type="InterPro" id="IPR048279">
    <property type="entry name" value="MdtK-like"/>
</dbReference>
<evidence type="ECO:0000256" key="4">
    <source>
        <dbReference type="ARBA" id="ARBA00020268"/>
    </source>
</evidence>
<dbReference type="NCBIfam" id="TIGR00797">
    <property type="entry name" value="matE"/>
    <property type="match status" value="1"/>
</dbReference>
<evidence type="ECO:0000256" key="12">
    <source>
        <dbReference type="ARBA" id="ARBA00031636"/>
    </source>
</evidence>
<dbReference type="GO" id="GO:0006811">
    <property type="term" value="P:monoatomic ion transport"/>
    <property type="evidence" value="ECO:0007669"/>
    <property type="project" value="UniProtKB-KW"/>
</dbReference>
<sequence length="460" mass="49231">MEKAGDQVLQGKTKKYTRETVQTVLKMAWPSVVESFFVALIGMVDSLMVSRVGAHAVAAVGLTTQPKFIGLAAFTAANVAVSALVARRKGEGRRKEANQVLAASLLFTICMTVIVSAVCVAFADPIITLCGSSPDSHQEAVDYFRIIMGYICFTVVSLTVNAAQRGAGNTKISMTTNVTANLVNVVFNYLLIGGNFGFPELGVKGAAIATVIGSAVGCAMSIAAACRKGSFISLVYIWKERLRPTLDVAKSMVKLGSNVLAEQLLMRVGFLSVAVMAAKMGTAAFAAHQVGMNVMSLSFSFGDGMQVAAVALIGQSLGRKDVEMAKTYGHLCQWIGRAIAVVLAVIYLFFGRFLYGIFFTEPEIIAIGMDIMRVIVVVVLLQIAQVIYMGCLRGAGDVFFTTVASTISVTLIRPIASYLFCYAAGLGIIGIWFGVCADQLARFVFTNLRFRSGKWTKVKI</sequence>
<feature type="transmembrane region" description="Helical" evidence="13">
    <location>
        <begin position="175"/>
        <end position="194"/>
    </location>
</feature>
<dbReference type="PIRSF" id="PIRSF006603">
    <property type="entry name" value="DinF"/>
    <property type="match status" value="1"/>
</dbReference>
<dbReference type="PANTHER" id="PTHR43298">
    <property type="entry name" value="MULTIDRUG RESISTANCE PROTEIN NORM-RELATED"/>
    <property type="match status" value="1"/>
</dbReference>
<dbReference type="AlphaFoldDB" id="A0A9D2I944"/>
<evidence type="ECO:0000256" key="1">
    <source>
        <dbReference type="ARBA" id="ARBA00003408"/>
    </source>
</evidence>
<evidence type="ECO:0000256" key="11">
    <source>
        <dbReference type="ARBA" id="ARBA00023136"/>
    </source>
</evidence>
<keyword evidence="5" id="KW-0813">Transport</keyword>
<evidence type="ECO:0000256" key="5">
    <source>
        <dbReference type="ARBA" id="ARBA00022448"/>
    </source>
</evidence>
<evidence type="ECO:0000256" key="6">
    <source>
        <dbReference type="ARBA" id="ARBA00022449"/>
    </source>
</evidence>
<dbReference type="GO" id="GO:0005886">
    <property type="term" value="C:plasma membrane"/>
    <property type="evidence" value="ECO:0007669"/>
    <property type="project" value="UniProtKB-SubCell"/>
</dbReference>
<feature type="transmembrane region" description="Helical" evidence="13">
    <location>
        <begin position="206"/>
        <end position="226"/>
    </location>
</feature>
<feature type="transmembrane region" description="Helical" evidence="13">
    <location>
        <begin position="371"/>
        <end position="391"/>
    </location>
</feature>
<feature type="transmembrane region" description="Helical" evidence="13">
    <location>
        <begin position="422"/>
        <end position="445"/>
    </location>
</feature>
<feature type="transmembrane region" description="Helical" evidence="13">
    <location>
        <begin position="334"/>
        <end position="359"/>
    </location>
</feature>
<proteinExistence type="inferred from homology"/>
<evidence type="ECO:0000256" key="8">
    <source>
        <dbReference type="ARBA" id="ARBA00022692"/>
    </source>
</evidence>
<dbReference type="InterPro" id="IPR050222">
    <property type="entry name" value="MATE_MdtK"/>
</dbReference>
<keyword evidence="7" id="KW-1003">Cell membrane</keyword>
<organism evidence="14 15">
    <name type="scientific">Candidatus Eisenbergiella merdipullorum</name>
    <dbReference type="NCBI Taxonomy" id="2838553"/>
    <lineage>
        <taxon>Bacteria</taxon>
        <taxon>Bacillati</taxon>
        <taxon>Bacillota</taxon>
        <taxon>Clostridia</taxon>
        <taxon>Lachnospirales</taxon>
        <taxon>Lachnospiraceae</taxon>
        <taxon>Eisenbergiella</taxon>
    </lineage>
</organism>